<evidence type="ECO:0000313" key="3">
    <source>
        <dbReference type="Proteomes" id="UP000287547"/>
    </source>
</evidence>
<keyword evidence="1" id="KW-0812">Transmembrane</keyword>
<organism evidence="2 3">
    <name type="scientific">Kibdelosporangium aridum</name>
    <dbReference type="NCBI Taxonomy" id="2030"/>
    <lineage>
        <taxon>Bacteria</taxon>
        <taxon>Bacillati</taxon>
        <taxon>Actinomycetota</taxon>
        <taxon>Actinomycetes</taxon>
        <taxon>Pseudonocardiales</taxon>
        <taxon>Pseudonocardiaceae</taxon>
        <taxon>Kibdelosporangium</taxon>
    </lineage>
</organism>
<feature type="transmembrane region" description="Helical" evidence="1">
    <location>
        <begin position="56"/>
        <end position="74"/>
    </location>
</feature>
<dbReference type="AlphaFoldDB" id="A0A428ZIP2"/>
<accession>A0A428ZIP2</accession>
<gene>
    <name evidence="2" type="ORF">DMH04_09655</name>
</gene>
<dbReference type="InterPro" id="IPR037185">
    <property type="entry name" value="EmrE-like"/>
</dbReference>
<proteinExistence type="predicted"/>
<dbReference type="SUPFAM" id="SSF103481">
    <property type="entry name" value="Multidrug resistance efflux transporter EmrE"/>
    <property type="match status" value="1"/>
</dbReference>
<evidence type="ECO:0008006" key="4">
    <source>
        <dbReference type="Google" id="ProtNLM"/>
    </source>
</evidence>
<protein>
    <recommendedName>
        <fullName evidence="4">FUSC family protein</fullName>
    </recommendedName>
</protein>
<feature type="transmembrane region" description="Helical" evidence="1">
    <location>
        <begin position="81"/>
        <end position="99"/>
    </location>
</feature>
<keyword evidence="1" id="KW-1133">Transmembrane helix</keyword>
<reference evidence="2 3" key="1">
    <citation type="submission" date="2018-05" db="EMBL/GenBank/DDBJ databases">
        <title>Evolution of GPA BGCs.</title>
        <authorList>
            <person name="Waglechner N."/>
            <person name="Wright G.D."/>
        </authorList>
    </citation>
    <scope>NUCLEOTIDE SEQUENCE [LARGE SCALE GENOMIC DNA]</scope>
    <source>
        <strain evidence="2 3">A82846</strain>
    </source>
</reference>
<keyword evidence="1" id="KW-0472">Membrane</keyword>
<comment type="caution">
    <text evidence="2">The sequence shown here is derived from an EMBL/GenBank/DDBJ whole genome shotgun (WGS) entry which is preliminary data.</text>
</comment>
<dbReference type="EMBL" id="QHKI01000005">
    <property type="protein sequence ID" value="RSM87973.1"/>
    <property type="molecule type" value="Genomic_DNA"/>
</dbReference>
<feature type="transmembrane region" description="Helical" evidence="1">
    <location>
        <begin position="105"/>
        <end position="124"/>
    </location>
</feature>
<evidence type="ECO:0000256" key="1">
    <source>
        <dbReference type="SAM" id="Phobius"/>
    </source>
</evidence>
<sequence length="127" mass="13370">MDSSPRYEQPWRYSSRVQDFFVAALAANRHRRGGVVLGWPVLIAFAMVRLPATHAAVVVGVLPALTAAFAALRGRERATPAFWAASVAGLVAVVVFALVQGGGSFHAADLLLLGSVVLCAWGSLKVA</sequence>
<name>A0A428ZIP2_KIBAR</name>
<dbReference type="Proteomes" id="UP000287547">
    <property type="component" value="Unassembled WGS sequence"/>
</dbReference>
<evidence type="ECO:0000313" key="2">
    <source>
        <dbReference type="EMBL" id="RSM87973.1"/>
    </source>
</evidence>